<dbReference type="AlphaFoldDB" id="A0A392VDK4"/>
<sequence length="59" mass="6776">GDQNATFDPDEVVSANVYHSVKLHPTHGFCWEREDIDKPLTKDEFPSAYGWDDLESNHD</sequence>
<comment type="caution">
    <text evidence="1">The sequence shown here is derived from an EMBL/GenBank/DDBJ whole genome shotgun (WGS) entry which is preliminary data.</text>
</comment>
<feature type="non-terminal residue" evidence="1">
    <location>
        <position position="1"/>
    </location>
</feature>
<accession>A0A392VDK4</accession>
<keyword evidence="2" id="KW-1185">Reference proteome</keyword>
<protein>
    <submittedName>
        <fullName evidence="1">Uncharacterized protein</fullName>
    </submittedName>
</protein>
<proteinExistence type="predicted"/>
<reference evidence="1 2" key="1">
    <citation type="journal article" date="2018" name="Front. Plant Sci.">
        <title>Red Clover (Trifolium pratense) and Zigzag Clover (T. medium) - A Picture of Genomic Similarities and Differences.</title>
        <authorList>
            <person name="Dluhosova J."/>
            <person name="Istvanek J."/>
            <person name="Nedelnik J."/>
            <person name="Repkova J."/>
        </authorList>
    </citation>
    <scope>NUCLEOTIDE SEQUENCE [LARGE SCALE GENOMIC DNA]</scope>
    <source>
        <strain evidence="2">cv. 10/8</strain>
        <tissue evidence="1">Leaf</tissue>
    </source>
</reference>
<dbReference type="Proteomes" id="UP000265520">
    <property type="component" value="Unassembled WGS sequence"/>
</dbReference>
<dbReference type="EMBL" id="LXQA011094743">
    <property type="protein sequence ID" value="MCI84590.1"/>
    <property type="molecule type" value="Genomic_DNA"/>
</dbReference>
<name>A0A392VDK4_9FABA</name>
<evidence type="ECO:0000313" key="1">
    <source>
        <dbReference type="EMBL" id="MCI84590.1"/>
    </source>
</evidence>
<organism evidence="1 2">
    <name type="scientific">Trifolium medium</name>
    <dbReference type="NCBI Taxonomy" id="97028"/>
    <lineage>
        <taxon>Eukaryota</taxon>
        <taxon>Viridiplantae</taxon>
        <taxon>Streptophyta</taxon>
        <taxon>Embryophyta</taxon>
        <taxon>Tracheophyta</taxon>
        <taxon>Spermatophyta</taxon>
        <taxon>Magnoliopsida</taxon>
        <taxon>eudicotyledons</taxon>
        <taxon>Gunneridae</taxon>
        <taxon>Pentapetalae</taxon>
        <taxon>rosids</taxon>
        <taxon>fabids</taxon>
        <taxon>Fabales</taxon>
        <taxon>Fabaceae</taxon>
        <taxon>Papilionoideae</taxon>
        <taxon>50 kb inversion clade</taxon>
        <taxon>NPAAA clade</taxon>
        <taxon>Hologalegina</taxon>
        <taxon>IRL clade</taxon>
        <taxon>Trifolieae</taxon>
        <taxon>Trifolium</taxon>
    </lineage>
</organism>
<evidence type="ECO:0000313" key="2">
    <source>
        <dbReference type="Proteomes" id="UP000265520"/>
    </source>
</evidence>